<proteinExistence type="predicted"/>
<feature type="region of interest" description="Disordered" evidence="1">
    <location>
        <begin position="80"/>
        <end position="105"/>
    </location>
</feature>
<sequence length="169" mass="18879">MYISECVRHRSVSCSSVLHGVMFFLLMPLLLELNHAWFLHSVFCFVQVSSISDWIPTCIVFATSTKVRAPVRLRSAPIRRSCNRSRPGKPQITCSGSSRRNSGDSSSIVSSLKQLLGFSKWFMQGAEPVVPLSLEEDGRSAEHCCRTPRRQKASTAQRIAEYAELSGKD</sequence>
<organism evidence="3 4">
    <name type="scientific">Toxoplasma gondii MAS</name>
    <dbReference type="NCBI Taxonomy" id="943118"/>
    <lineage>
        <taxon>Eukaryota</taxon>
        <taxon>Sar</taxon>
        <taxon>Alveolata</taxon>
        <taxon>Apicomplexa</taxon>
        <taxon>Conoidasida</taxon>
        <taxon>Coccidia</taxon>
        <taxon>Eucoccidiorida</taxon>
        <taxon>Eimeriorina</taxon>
        <taxon>Sarcocystidae</taxon>
        <taxon>Toxoplasma</taxon>
    </lineage>
</organism>
<dbReference type="Proteomes" id="UP000028821">
    <property type="component" value="Unassembled WGS sequence"/>
</dbReference>
<dbReference type="AlphaFoldDB" id="A0A086Q8U0"/>
<dbReference type="VEuPathDB" id="ToxoDB:TGMAS_364790"/>
<evidence type="ECO:0000256" key="1">
    <source>
        <dbReference type="SAM" id="MobiDB-lite"/>
    </source>
</evidence>
<accession>A0A086Q8U0</accession>
<gene>
    <name evidence="3" type="ORF">TGMAS_364790</name>
</gene>
<keyword evidence="2" id="KW-0472">Membrane</keyword>
<evidence type="ECO:0000256" key="2">
    <source>
        <dbReference type="SAM" id="Phobius"/>
    </source>
</evidence>
<comment type="caution">
    <text evidence="3">The sequence shown here is derived from an EMBL/GenBank/DDBJ whole genome shotgun (WGS) entry which is preliminary data.</text>
</comment>
<evidence type="ECO:0000313" key="4">
    <source>
        <dbReference type="Proteomes" id="UP000028821"/>
    </source>
</evidence>
<keyword evidence="2" id="KW-1133">Transmembrane helix</keyword>
<name>A0A086Q8U0_TOXGO</name>
<dbReference type="EMBL" id="AEXC02001957">
    <property type="protein sequence ID" value="KFH09022.1"/>
    <property type="molecule type" value="Genomic_DNA"/>
</dbReference>
<keyword evidence="2 3" id="KW-0812">Transmembrane</keyword>
<protein>
    <submittedName>
        <fullName evidence="3">Putative transmembrane protein</fullName>
    </submittedName>
</protein>
<feature type="transmembrane region" description="Helical" evidence="2">
    <location>
        <begin position="12"/>
        <end position="31"/>
    </location>
</feature>
<reference evidence="3 4" key="1">
    <citation type="submission" date="2014-04" db="EMBL/GenBank/DDBJ databases">
        <authorList>
            <person name="Sibley D."/>
            <person name="Venepally P."/>
            <person name="Karamycheva S."/>
            <person name="Hadjithomas M."/>
            <person name="Khan A."/>
            <person name="Brunk B."/>
            <person name="Roos D."/>
            <person name="Caler E."/>
            <person name="Lorenzi H."/>
        </authorList>
    </citation>
    <scope>NUCLEOTIDE SEQUENCE [LARGE SCALE GENOMIC DNA]</scope>
    <source>
        <strain evidence="3 4">MAS</strain>
    </source>
</reference>
<evidence type="ECO:0000313" key="3">
    <source>
        <dbReference type="EMBL" id="KFH09022.1"/>
    </source>
</evidence>
<feature type="compositionally biased region" description="Low complexity" evidence="1">
    <location>
        <begin position="95"/>
        <end position="105"/>
    </location>
</feature>